<dbReference type="SMR" id="A0A8T3CAE5"/>
<organism evidence="2 3">
    <name type="scientific">Dendrobium nobile</name>
    <name type="common">Orchid</name>
    <dbReference type="NCBI Taxonomy" id="94219"/>
    <lineage>
        <taxon>Eukaryota</taxon>
        <taxon>Viridiplantae</taxon>
        <taxon>Streptophyta</taxon>
        <taxon>Embryophyta</taxon>
        <taxon>Tracheophyta</taxon>
        <taxon>Spermatophyta</taxon>
        <taxon>Magnoliopsida</taxon>
        <taxon>Liliopsida</taxon>
        <taxon>Asparagales</taxon>
        <taxon>Orchidaceae</taxon>
        <taxon>Epidendroideae</taxon>
        <taxon>Malaxideae</taxon>
        <taxon>Dendrobiinae</taxon>
        <taxon>Dendrobium</taxon>
    </lineage>
</organism>
<protein>
    <submittedName>
        <fullName evidence="2">Uncharacterized protein</fullName>
    </submittedName>
</protein>
<gene>
    <name evidence="2" type="ORF">KFK09_000129</name>
</gene>
<reference evidence="2" key="1">
    <citation type="journal article" date="2022" name="Front. Genet.">
        <title>Chromosome-Scale Assembly of the Dendrobium nobile Genome Provides Insights Into the Molecular Mechanism of the Biosynthesis of the Medicinal Active Ingredient of Dendrobium.</title>
        <authorList>
            <person name="Xu Q."/>
            <person name="Niu S.-C."/>
            <person name="Li K.-L."/>
            <person name="Zheng P.-J."/>
            <person name="Zhang X.-J."/>
            <person name="Jia Y."/>
            <person name="Liu Y."/>
            <person name="Niu Y.-X."/>
            <person name="Yu L.-H."/>
            <person name="Chen D.-F."/>
            <person name="Zhang G.-Q."/>
        </authorList>
    </citation>
    <scope>NUCLEOTIDE SEQUENCE</scope>
    <source>
        <tissue evidence="2">Leaf</tissue>
    </source>
</reference>
<evidence type="ECO:0000256" key="1">
    <source>
        <dbReference type="SAM" id="MobiDB-lite"/>
    </source>
</evidence>
<dbReference type="AlphaFoldDB" id="A0A8T3CAE5"/>
<name>A0A8T3CAE5_DENNO</name>
<dbReference type="EMBL" id="JAGYWB010000001">
    <property type="protein sequence ID" value="KAI0530585.1"/>
    <property type="molecule type" value="Genomic_DNA"/>
</dbReference>
<dbReference type="Proteomes" id="UP000829196">
    <property type="component" value="Unassembled WGS sequence"/>
</dbReference>
<evidence type="ECO:0000313" key="2">
    <source>
        <dbReference type="EMBL" id="KAI0530585.1"/>
    </source>
</evidence>
<keyword evidence="3" id="KW-1185">Reference proteome</keyword>
<comment type="caution">
    <text evidence="2">The sequence shown here is derived from an EMBL/GenBank/DDBJ whole genome shotgun (WGS) entry which is preliminary data.</text>
</comment>
<evidence type="ECO:0000313" key="3">
    <source>
        <dbReference type="Proteomes" id="UP000829196"/>
    </source>
</evidence>
<feature type="region of interest" description="Disordered" evidence="1">
    <location>
        <begin position="1"/>
        <end position="32"/>
    </location>
</feature>
<accession>A0A8T3CAE5</accession>
<sequence>MMNVTPRFPSKKPSSTNSTLPMAKTPPGPSRPFEVRFVNPDLTHAGYRVDPTRPGRARNSATVEATERVLRLSLVILTLGHGLDNSGSDNVWKRRP</sequence>
<proteinExistence type="predicted"/>